<feature type="transmembrane region" description="Helical" evidence="2">
    <location>
        <begin position="187"/>
        <end position="209"/>
    </location>
</feature>
<evidence type="ECO:0000256" key="1">
    <source>
        <dbReference type="SAM" id="MobiDB-lite"/>
    </source>
</evidence>
<protein>
    <submittedName>
        <fullName evidence="3">DUF898 domain-containing protein</fullName>
    </submittedName>
</protein>
<dbReference type="RefSeq" id="WP_125242488.1">
    <property type="nucleotide sequence ID" value="NZ_RSED01000004.1"/>
</dbReference>
<evidence type="ECO:0000256" key="2">
    <source>
        <dbReference type="SAM" id="Phobius"/>
    </source>
</evidence>
<name>A0A426VEU1_9BURK</name>
<keyword evidence="2" id="KW-0812">Transmembrane</keyword>
<dbReference type="EMBL" id="RSED01000004">
    <property type="protein sequence ID" value="RRS05270.1"/>
    <property type="molecule type" value="Genomic_DNA"/>
</dbReference>
<dbReference type="AlphaFoldDB" id="A0A426VEU1"/>
<comment type="caution">
    <text evidence="3">The sequence shown here is derived from an EMBL/GenBank/DDBJ whole genome shotgun (WGS) entry which is preliminary data.</text>
</comment>
<dbReference type="Proteomes" id="UP000269265">
    <property type="component" value="Unassembled WGS sequence"/>
</dbReference>
<dbReference type="OrthoDB" id="9765721at2"/>
<reference evidence="3 4" key="1">
    <citation type="submission" date="2018-12" db="EMBL/GenBank/DDBJ databases">
        <title>The whole draft genome of Aquabacterium sp. SJQ9.</title>
        <authorList>
            <person name="Sun L."/>
            <person name="Gao X."/>
            <person name="Chen W."/>
            <person name="Huang K."/>
        </authorList>
    </citation>
    <scope>NUCLEOTIDE SEQUENCE [LARGE SCALE GENOMIC DNA]</scope>
    <source>
        <strain evidence="3 4">SJQ9</strain>
    </source>
</reference>
<feature type="transmembrane region" description="Helical" evidence="2">
    <location>
        <begin position="92"/>
        <end position="109"/>
    </location>
</feature>
<gene>
    <name evidence="3" type="ORF">EIP75_06865</name>
</gene>
<feature type="transmembrane region" description="Helical" evidence="2">
    <location>
        <begin position="238"/>
        <end position="266"/>
    </location>
</feature>
<accession>A0A426VEU1</accession>
<keyword evidence="4" id="KW-1185">Reference proteome</keyword>
<feature type="transmembrane region" description="Helical" evidence="2">
    <location>
        <begin position="43"/>
        <end position="63"/>
    </location>
</feature>
<feature type="transmembrane region" description="Helical" evidence="2">
    <location>
        <begin position="115"/>
        <end position="132"/>
    </location>
</feature>
<feature type="transmembrane region" description="Helical" evidence="2">
    <location>
        <begin position="278"/>
        <end position="297"/>
    </location>
</feature>
<sequence>MLIPNDLGASGREASPLITGNPDTPRPVQRYPIEFTGSGSEYFRIWIVNLLLTLVTFGLYYPWAKVRKLRYFYGNTHVAGHALDFHGDPKRMLRGFLLMAALFMAYNMALKFSPVAGGIAALIFMGVWPALFRASMQFRLANTSWRGLRFQFMGSMKDAYFVFLAPVLVIGGFFAIGAVLMATRNSAAMVAGVVVMVLAYLAAIPYAFYRFKKYQHQNYACGQVRTEFRASFADVSKVFLKTFGLTIALGLAAAVLMAVLGGASLISMGGGTQDDRAAMAAMAVPTMFIFMISLYAVPLPYFQSRMQNLVWTQTGSRDLRFKSHLAFGPLFRQTLINWTLMVFTLGLYWPFAAIAMARLRMQAVSIHARIDLDTLVSRQKGSLHREGIGDAAADLAGIDFGL</sequence>
<keyword evidence="2" id="KW-1133">Transmembrane helix</keyword>
<proteinExistence type="predicted"/>
<feature type="transmembrane region" description="Helical" evidence="2">
    <location>
        <begin position="335"/>
        <end position="357"/>
    </location>
</feature>
<feature type="transmembrane region" description="Helical" evidence="2">
    <location>
        <begin position="159"/>
        <end position="181"/>
    </location>
</feature>
<evidence type="ECO:0000313" key="3">
    <source>
        <dbReference type="EMBL" id="RRS05270.1"/>
    </source>
</evidence>
<keyword evidence="2" id="KW-0472">Membrane</keyword>
<dbReference type="Pfam" id="PF05987">
    <property type="entry name" value="DUF898"/>
    <property type="match status" value="1"/>
</dbReference>
<dbReference type="InterPro" id="IPR010295">
    <property type="entry name" value="DUF898"/>
</dbReference>
<feature type="region of interest" description="Disordered" evidence="1">
    <location>
        <begin position="1"/>
        <end position="23"/>
    </location>
</feature>
<evidence type="ECO:0000313" key="4">
    <source>
        <dbReference type="Proteomes" id="UP000269265"/>
    </source>
</evidence>
<organism evidence="3 4">
    <name type="scientific">Aquabacterium soli</name>
    <dbReference type="NCBI Taxonomy" id="2493092"/>
    <lineage>
        <taxon>Bacteria</taxon>
        <taxon>Pseudomonadati</taxon>
        <taxon>Pseudomonadota</taxon>
        <taxon>Betaproteobacteria</taxon>
        <taxon>Burkholderiales</taxon>
        <taxon>Aquabacterium</taxon>
    </lineage>
</organism>